<name>A0A2T1GN40_9CYAN</name>
<dbReference type="EMBL" id="PVWO01000008">
    <property type="protein sequence ID" value="PSB59317.1"/>
    <property type="molecule type" value="Genomic_DNA"/>
</dbReference>
<evidence type="ECO:0000313" key="1">
    <source>
        <dbReference type="EMBL" id="PSB59317.1"/>
    </source>
</evidence>
<gene>
    <name evidence="1" type="ORF">C7B77_01350</name>
</gene>
<dbReference type="Proteomes" id="UP000238937">
    <property type="component" value="Unassembled WGS sequence"/>
</dbReference>
<dbReference type="AlphaFoldDB" id="A0A2T1GN40"/>
<accession>A0A2T1GN40</accession>
<sequence length="66" mass="7385">MLPIILNQSDGNWVFADLAQMLSRSLWIDISEHPGELNYILCADAKITTNSFIPLSSIEISLTISY</sequence>
<comment type="caution">
    <text evidence="1">The sequence shown here is derived from an EMBL/GenBank/DDBJ whole genome shotgun (WGS) entry which is preliminary data.</text>
</comment>
<reference evidence="1 2" key="1">
    <citation type="submission" date="2018-03" db="EMBL/GenBank/DDBJ databases">
        <title>The ancient ancestry and fast evolution of plastids.</title>
        <authorList>
            <person name="Moore K.R."/>
            <person name="Magnabosco C."/>
            <person name="Momper L."/>
            <person name="Gold D.A."/>
            <person name="Bosak T."/>
            <person name="Fournier G.P."/>
        </authorList>
    </citation>
    <scope>NUCLEOTIDE SEQUENCE [LARGE SCALE GENOMIC DNA]</scope>
    <source>
        <strain evidence="1 2">CCALA 037</strain>
    </source>
</reference>
<protein>
    <submittedName>
        <fullName evidence="1">Uncharacterized protein</fullName>
    </submittedName>
</protein>
<organism evidence="1 2">
    <name type="scientific">Chamaesiphon polymorphus CCALA 037</name>
    <dbReference type="NCBI Taxonomy" id="2107692"/>
    <lineage>
        <taxon>Bacteria</taxon>
        <taxon>Bacillati</taxon>
        <taxon>Cyanobacteriota</taxon>
        <taxon>Cyanophyceae</taxon>
        <taxon>Gomontiellales</taxon>
        <taxon>Chamaesiphonaceae</taxon>
        <taxon>Chamaesiphon</taxon>
    </lineage>
</organism>
<dbReference type="RefSeq" id="WP_106299572.1">
    <property type="nucleotide sequence ID" value="NZ_PVWO01000008.1"/>
</dbReference>
<evidence type="ECO:0000313" key="2">
    <source>
        <dbReference type="Proteomes" id="UP000238937"/>
    </source>
</evidence>
<dbReference type="OrthoDB" id="507824at2"/>
<proteinExistence type="predicted"/>
<keyword evidence="2" id="KW-1185">Reference proteome</keyword>